<evidence type="ECO:0000313" key="9">
    <source>
        <dbReference type="EMBL" id="ADJ24892.1"/>
    </source>
</evidence>
<evidence type="ECO:0000256" key="6">
    <source>
        <dbReference type="ARBA" id="ARBA00023237"/>
    </source>
</evidence>
<dbReference type="HAMAP" id="MF_00415">
    <property type="entry name" value="FlgH"/>
    <property type="match status" value="1"/>
</dbReference>
<dbReference type="EMBL" id="CP002083">
    <property type="protein sequence ID" value="ADJ24892.1"/>
    <property type="molecule type" value="Genomic_DNA"/>
</dbReference>
<dbReference type="GO" id="GO:0003774">
    <property type="term" value="F:cytoskeletal motor activity"/>
    <property type="evidence" value="ECO:0007669"/>
    <property type="project" value="InterPro"/>
</dbReference>
<keyword evidence="6 7" id="KW-0998">Cell outer membrane</keyword>
<dbReference type="GO" id="GO:0071973">
    <property type="term" value="P:bacterial-type flagellum-dependent cell motility"/>
    <property type="evidence" value="ECO:0007669"/>
    <property type="project" value="InterPro"/>
</dbReference>
<protein>
    <recommendedName>
        <fullName evidence="7">Flagellar L-ring protein</fullName>
    </recommendedName>
    <alternativeName>
        <fullName evidence="7">Basal body L-ring protein</fullName>
    </alternativeName>
</protein>
<gene>
    <name evidence="7" type="primary">flgH</name>
    <name evidence="9" type="ordered locus">Hden_3097</name>
</gene>
<dbReference type="PANTHER" id="PTHR34933">
    <property type="entry name" value="FLAGELLAR L-RING PROTEIN"/>
    <property type="match status" value="1"/>
</dbReference>
<dbReference type="PANTHER" id="PTHR34933:SF1">
    <property type="entry name" value="FLAGELLAR L-RING PROTEIN"/>
    <property type="match status" value="1"/>
</dbReference>
<comment type="similarity">
    <text evidence="2 7">Belongs to the FlgH family.</text>
</comment>
<dbReference type="InterPro" id="IPR000527">
    <property type="entry name" value="Flag_Lring"/>
</dbReference>
<keyword evidence="9" id="KW-0282">Flagellum</keyword>
<dbReference type="PRINTS" id="PR01008">
    <property type="entry name" value="FLGLRINGFLGH"/>
</dbReference>
<dbReference type="RefSeq" id="WP_013217051.1">
    <property type="nucleotide sequence ID" value="NC_014313.1"/>
</dbReference>
<dbReference type="STRING" id="582899.Hden_3097"/>
<feature type="chain" id="PRO_5003116440" description="Flagellar L-ring protein" evidence="8">
    <location>
        <begin position="26"/>
        <end position="246"/>
    </location>
</feature>
<dbReference type="eggNOG" id="COG2063">
    <property type="taxonomic scope" value="Bacteria"/>
</dbReference>
<keyword evidence="10" id="KW-1185">Reference proteome</keyword>
<keyword evidence="3 8" id="KW-0732">Signal</keyword>
<dbReference type="GO" id="GO:0009427">
    <property type="term" value="C:bacterial-type flagellum basal body, distal rod, L ring"/>
    <property type="evidence" value="ECO:0007669"/>
    <property type="project" value="InterPro"/>
</dbReference>
<dbReference type="AlphaFoldDB" id="D8JW13"/>
<keyword evidence="4 7" id="KW-0472">Membrane</keyword>
<name>D8JW13_HYPDA</name>
<comment type="subcellular location">
    <subcellularLocation>
        <location evidence="7">Cell outer membrane</location>
    </subcellularLocation>
    <subcellularLocation>
        <location evidence="7">Bacterial flagellum basal body</location>
    </subcellularLocation>
</comment>
<evidence type="ECO:0000256" key="5">
    <source>
        <dbReference type="ARBA" id="ARBA00023143"/>
    </source>
</evidence>
<evidence type="ECO:0000256" key="8">
    <source>
        <dbReference type="SAM" id="SignalP"/>
    </source>
</evidence>
<proteinExistence type="inferred from homology"/>
<evidence type="ECO:0000256" key="7">
    <source>
        <dbReference type="HAMAP-Rule" id="MF_00415"/>
    </source>
</evidence>
<dbReference type="HOGENOM" id="CLU_069313_1_2_5"/>
<evidence type="ECO:0000256" key="3">
    <source>
        <dbReference type="ARBA" id="ARBA00022729"/>
    </source>
</evidence>
<feature type="signal peptide" evidence="8">
    <location>
        <begin position="1"/>
        <end position="25"/>
    </location>
</feature>
<sequence precursor="true">MRSINRPRPSALWVTCLALLLPACALDQLKEVSREPVMSPVGSGLLPERLPHVQLPVTKAAYTSGNSTWRDSGADLFRDARAFKNGDVVTVKVQIKDQATLGNTLNRKRDSSVGLTSSLDYDLGFGGAGGSGSGSLNGNLDRTTSTDSKGGITRSENINLLVAAVVSEVLPNGNLVISGTQEVRVNFEVRVLSVAGIIRPRDISTDNQISYDKIAEARVSYGGRGRVMEVQQPAYGQQILDIIAPF</sequence>
<evidence type="ECO:0000256" key="2">
    <source>
        <dbReference type="ARBA" id="ARBA00006929"/>
    </source>
</evidence>
<dbReference type="Pfam" id="PF02107">
    <property type="entry name" value="FlgH"/>
    <property type="match status" value="1"/>
</dbReference>
<dbReference type="OrthoDB" id="9789227at2"/>
<keyword evidence="9" id="KW-0969">Cilium</keyword>
<accession>D8JW13</accession>
<dbReference type="Proteomes" id="UP000002033">
    <property type="component" value="Chromosome"/>
</dbReference>
<dbReference type="KEGG" id="hdn:Hden_3097"/>
<keyword evidence="9" id="KW-0966">Cell projection</keyword>
<dbReference type="NCBIfam" id="NF001305">
    <property type="entry name" value="PRK00249.1-5"/>
    <property type="match status" value="1"/>
</dbReference>
<dbReference type="GO" id="GO:0009279">
    <property type="term" value="C:cell outer membrane"/>
    <property type="evidence" value="ECO:0007669"/>
    <property type="project" value="UniProtKB-SubCell"/>
</dbReference>
<evidence type="ECO:0000313" key="10">
    <source>
        <dbReference type="Proteomes" id="UP000002033"/>
    </source>
</evidence>
<comment type="function">
    <text evidence="1 7">Assembles around the rod to form the L-ring and probably protects the motor/basal body from shearing forces during rotation.</text>
</comment>
<keyword evidence="5 7" id="KW-0975">Bacterial flagellum</keyword>
<organism evidence="9 10">
    <name type="scientific">Hyphomicrobium denitrificans (strain ATCC 51888 / DSM 1869 / NCIMB 11706 / TK 0415)</name>
    <dbReference type="NCBI Taxonomy" id="582899"/>
    <lineage>
        <taxon>Bacteria</taxon>
        <taxon>Pseudomonadati</taxon>
        <taxon>Pseudomonadota</taxon>
        <taxon>Alphaproteobacteria</taxon>
        <taxon>Hyphomicrobiales</taxon>
        <taxon>Hyphomicrobiaceae</taxon>
        <taxon>Hyphomicrobium</taxon>
    </lineage>
</organism>
<evidence type="ECO:0000256" key="4">
    <source>
        <dbReference type="ARBA" id="ARBA00023136"/>
    </source>
</evidence>
<reference evidence="10" key="1">
    <citation type="journal article" date="2011" name="J. Bacteriol.">
        <title>Genome sequences of eight morphologically diverse alphaproteobacteria.</title>
        <authorList>
            <consortium name="US DOE Joint Genome Institute"/>
            <person name="Brown P.J."/>
            <person name="Kysela D.T."/>
            <person name="Buechlein A."/>
            <person name="Hemmerich C."/>
            <person name="Brun Y.V."/>
        </authorList>
    </citation>
    <scope>NUCLEOTIDE SEQUENCE [LARGE SCALE GENOMIC DNA]</scope>
    <source>
        <strain evidence="10">ATCC 51888 / DSM 1869 / NCIB 11706 / TK 0415</strain>
    </source>
</reference>
<comment type="subunit">
    <text evidence="7">The basal body constitutes a major portion of the flagellar organelle and consists of four rings (L,P,S, and M) mounted on a central rod.</text>
</comment>
<evidence type="ECO:0000256" key="1">
    <source>
        <dbReference type="ARBA" id="ARBA00002591"/>
    </source>
</evidence>